<name>A0A9N9HVH9_FUNMO</name>
<proteinExistence type="predicted"/>
<feature type="non-terminal residue" evidence="2">
    <location>
        <position position="1"/>
    </location>
</feature>
<feature type="compositionally biased region" description="Acidic residues" evidence="1">
    <location>
        <begin position="108"/>
        <end position="126"/>
    </location>
</feature>
<feature type="region of interest" description="Disordered" evidence="1">
    <location>
        <begin position="106"/>
        <end position="145"/>
    </location>
</feature>
<gene>
    <name evidence="2" type="ORF">FMOSSE_LOCUS14149</name>
</gene>
<protein>
    <submittedName>
        <fullName evidence="2">14871_t:CDS:1</fullName>
    </submittedName>
</protein>
<evidence type="ECO:0000256" key="1">
    <source>
        <dbReference type="SAM" id="MobiDB-lite"/>
    </source>
</evidence>
<evidence type="ECO:0000313" key="3">
    <source>
        <dbReference type="Proteomes" id="UP000789375"/>
    </source>
</evidence>
<dbReference type="Proteomes" id="UP000789375">
    <property type="component" value="Unassembled WGS sequence"/>
</dbReference>
<dbReference type="AlphaFoldDB" id="A0A9N9HVH9"/>
<organism evidence="2 3">
    <name type="scientific">Funneliformis mosseae</name>
    <name type="common">Endomycorrhizal fungus</name>
    <name type="synonym">Glomus mosseae</name>
    <dbReference type="NCBI Taxonomy" id="27381"/>
    <lineage>
        <taxon>Eukaryota</taxon>
        <taxon>Fungi</taxon>
        <taxon>Fungi incertae sedis</taxon>
        <taxon>Mucoromycota</taxon>
        <taxon>Glomeromycotina</taxon>
        <taxon>Glomeromycetes</taxon>
        <taxon>Glomerales</taxon>
        <taxon>Glomeraceae</taxon>
        <taxon>Funneliformis</taxon>
    </lineage>
</organism>
<dbReference type="EMBL" id="CAJVPP010010011">
    <property type="protein sequence ID" value="CAG8708137.1"/>
    <property type="molecule type" value="Genomic_DNA"/>
</dbReference>
<reference evidence="2" key="1">
    <citation type="submission" date="2021-06" db="EMBL/GenBank/DDBJ databases">
        <authorList>
            <person name="Kallberg Y."/>
            <person name="Tangrot J."/>
            <person name="Rosling A."/>
        </authorList>
    </citation>
    <scope>NUCLEOTIDE SEQUENCE</scope>
    <source>
        <strain evidence="2">87-6 pot B 2015</strain>
    </source>
</reference>
<comment type="caution">
    <text evidence="2">The sequence shown here is derived from an EMBL/GenBank/DDBJ whole genome shotgun (WGS) entry which is preliminary data.</text>
</comment>
<accession>A0A9N9HVH9</accession>
<evidence type="ECO:0000313" key="2">
    <source>
        <dbReference type="EMBL" id="CAG8708137.1"/>
    </source>
</evidence>
<sequence length="391" mass="44910">MRTNSEKEDLRTCLDYISRSAKAKAANIAKNLAEDLDNMFKSKQTEDFWQRLEKRQLDHDVKFFKEKHNKKLIVNVLREHNVVSGLVASETEDSIQQRCVSSNLSNDDLSEDYDLSDDDLPNDNNDDFSNSGKDNEYENEDNVDVADLRKPPVMEVDTGKVLTLDEWAEFSSPLFYHIVDHSGQHGPTTKLLNRYMSSMRRSLPNMSFDLPSLSAEQDKFFDKLLAAEDLQDVRASTSEKRNAKKLVDRINDSINCPNKDDIPEYEHTMRIVIPFIDASIRDVPDYVIRYKYVVIRVEILESVQMGYRVDVLVKFHGLYWSPDLGCGEISGGLPRCSSAKEWMDTLKLGWELRDVWTLTQDQLNRVDASALVVWGFTVVARTIRIYAFTAA</sequence>
<keyword evidence="3" id="KW-1185">Reference proteome</keyword>